<keyword evidence="5" id="KW-0762">Sugar transport</keyword>
<evidence type="ECO:0000256" key="5">
    <source>
        <dbReference type="ARBA" id="ARBA00022597"/>
    </source>
</evidence>
<keyword evidence="7" id="KW-0598">Phosphotransferase system</keyword>
<dbReference type="NCBIfam" id="TIGR01427">
    <property type="entry name" value="PTS_IIC_fructo"/>
    <property type="match status" value="1"/>
</dbReference>
<dbReference type="GO" id="GO:0016301">
    <property type="term" value="F:kinase activity"/>
    <property type="evidence" value="ECO:0007669"/>
    <property type="project" value="UniProtKB-KW"/>
</dbReference>
<keyword evidence="4" id="KW-0597">Phosphoprotein</keyword>
<evidence type="ECO:0000256" key="8">
    <source>
        <dbReference type="ARBA" id="ARBA00022692"/>
    </source>
</evidence>
<evidence type="ECO:0000256" key="6">
    <source>
        <dbReference type="ARBA" id="ARBA00022679"/>
    </source>
</evidence>
<feature type="transmembrane region" description="Helical" evidence="13">
    <location>
        <begin position="159"/>
        <end position="183"/>
    </location>
</feature>
<evidence type="ECO:0000256" key="9">
    <source>
        <dbReference type="ARBA" id="ARBA00022777"/>
    </source>
</evidence>
<evidence type="ECO:0000313" key="16">
    <source>
        <dbReference type="EMBL" id="KKY00888.1"/>
    </source>
</evidence>
<feature type="transmembrane region" description="Helical" evidence="13">
    <location>
        <begin position="427"/>
        <end position="448"/>
    </location>
</feature>
<keyword evidence="6" id="KW-0808">Transferase</keyword>
<dbReference type="GO" id="GO:0005351">
    <property type="term" value="F:carbohydrate:proton symporter activity"/>
    <property type="evidence" value="ECO:0007669"/>
    <property type="project" value="InterPro"/>
</dbReference>
<feature type="transmembrane region" description="Helical" evidence="13">
    <location>
        <begin position="244"/>
        <end position="267"/>
    </location>
</feature>
<dbReference type="PATRIC" id="fig|1629550.3.peg.1793"/>
<dbReference type="NCBIfam" id="TIGR00829">
    <property type="entry name" value="FRU"/>
    <property type="match status" value="1"/>
</dbReference>
<dbReference type="InterPro" id="IPR013011">
    <property type="entry name" value="PTS_EIIB_2"/>
</dbReference>
<keyword evidence="2" id="KW-0813">Transport</keyword>
<dbReference type="InterPro" id="IPR003352">
    <property type="entry name" value="PTS_EIIC"/>
</dbReference>
<keyword evidence="12" id="KW-0175">Coiled coil</keyword>
<dbReference type="Pfam" id="PF02302">
    <property type="entry name" value="PTS_IIB"/>
    <property type="match status" value="1"/>
</dbReference>
<dbReference type="GO" id="GO:0090563">
    <property type="term" value="F:protein-phosphocysteine-sugar phosphotransferase activity"/>
    <property type="evidence" value="ECO:0007669"/>
    <property type="project" value="TreeGrafter"/>
</dbReference>
<dbReference type="InterPro" id="IPR013014">
    <property type="entry name" value="PTS_EIIC_2"/>
</dbReference>
<protein>
    <submittedName>
        <fullName evidence="16">Uncharacterized protein</fullName>
    </submittedName>
</protein>
<dbReference type="PROSITE" id="PS51104">
    <property type="entry name" value="PTS_EIIC_TYPE_2"/>
    <property type="match status" value="1"/>
</dbReference>
<feature type="transmembrane region" description="Helical" evidence="13">
    <location>
        <begin position="325"/>
        <end position="348"/>
    </location>
</feature>
<evidence type="ECO:0000256" key="12">
    <source>
        <dbReference type="SAM" id="Coils"/>
    </source>
</evidence>
<feature type="transmembrane region" description="Helical" evidence="13">
    <location>
        <begin position="279"/>
        <end position="304"/>
    </location>
</feature>
<feature type="transmembrane region" description="Helical" evidence="13">
    <location>
        <begin position="388"/>
        <end position="407"/>
    </location>
</feature>
<reference evidence="16 17" key="1">
    <citation type="submission" date="2015-04" db="EMBL/GenBank/DDBJ databases">
        <title>Microcin producing Clostridium sp. JC272T.</title>
        <authorList>
            <person name="Jyothsna T."/>
            <person name="Sasikala C."/>
            <person name="Ramana C."/>
        </authorList>
    </citation>
    <scope>NUCLEOTIDE SEQUENCE [LARGE SCALE GENOMIC DNA]</scope>
    <source>
        <strain evidence="16 17">JC272</strain>
    </source>
</reference>
<dbReference type="GO" id="GO:0009401">
    <property type="term" value="P:phosphoenolpyruvate-dependent sugar phosphotransferase system"/>
    <property type="evidence" value="ECO:0007669"/>
    <property type="project" value="UniProtKB-KW"/>
</dbReference>
<dbReference type="GO" id="GO:0022877">
    <property type="term" value="F:protein-N(PI)-phosphohistidine-fructose phosphotransferase system transporter activity"/>
    <property type="evidence" value="ECO:0007669"/>
    <property type="project" value="InterPro"/>
</dbReference>
<feature type="domain" description="PTS EIIC type-2" evidence="15">
    <location>
        <begin position="119"/>
        <end position="448"/>
    </location>
</feature>
<evidence type="ECO:0000256" key="7">
    <source>
        <dbReference type="ARBA" id="ARBA00022683"/>
    </source>
</evidence>
<feature type="transmembrane region" description="Helical" evidence="13">
    <location>
        <begin position="214"/>
        <end position="232"/>
    </location>
</feature>
<dbReference type="Pfam" id="PF02378">
    <property type="entry name" value="PTS_EIIC"/>
    <property type="match status" value="1"/>
</dbReference>
<evidence type="ECO:0000256" key="3">
    <source>
        <dbReference type="ARBA" id="ARBA00022475"/>
    </source>
</evidence>
<feature type="coiled-coil region" evidence="12">
    <location>
        <begin position="84"/>
        <end position="111"/>
    </location>
</feature>
<evidence type="ECO:0000256" key="11">
    <source>
        <dbReference type="ARBA" id="ARBA00023136"/>
    </source>
</evidence>
<name>A0A0M3DF34_9FIRM</name>
<evidence type="ECO:0000259" key="15">
    <source>
        <dbReference type="PROSITE" id="PS51104"/>
    </source>
</evidence>
<keyword evidence="3" id="KW-1003">Cell membrane</keyword>
<evidence type="ECO:0000259" key="14">
    <source>
        <dbReference type="PROSITE" id="PS51099"/>
    </source>
</evidence>
<evidence type="ECO:0000256" key="4">
    <source>
        <dbReference type="ARBA" id="ARBA00022553"/>
    </source>
</evidence>
<dbReference type="InterPro" id="IPR003501">
    <property type="entry name" value="PTS_EIIB_2/3"/>
</dbReference>
<feature type="transmembrane region" description="Helical" evidence="13">
    <location>
        <begin position="363"/>
        <end position="381"/>
    </location>
</feature>
<evidence type="ECO:0000256" key="1">
    <source>
        <dbReference type="ARBA" id="ARBA00004429"/>
    </source>
</evidence>
<dbReference type="InterPro" id="IPR003353">
    <property type="entry name" value="PTS_IIB_fruc"/>
</dbReference>
<keyword evidence="8 13" id="KW-0812">Transmembrane</keyword>
<proteinExistence type="predicted"/>
<accession>A0A0M3DF34</accession>
<organism evidence="16 17">
    <name type="scientific">Paraclostridium benzoelyticum</name>
    <dbReference type="NCBI Taxonomy" id="1629550"/>
    <lineage>
        <taxon>Bacteria</taxon>
        <taxon>Bacillati</taxon>
        <taxon>Bacillota</taxon>
        <taxon>Clostridia</taxon>
        <taxon>Peptostreptococcales</taxon>
        <taxon>Peptostreptococcaceae</taxon>
        <taxon>Paraclostridium</taxon>
    </lineage>
</organism>
<dbReference type="EMBL" id="LBBT01000237">
    <property type="protein sequence ID" value="KKY00888.1"/>
    <property type="molecule type" value="Genomic_DNA"/>
</dbReference>
<dbReference type="InterPro" id="IPR036095">
    <property type="entry name" value="PTS_EIIB-like_sf"/>
</dbReference>
<keyword evidence="10 13" id="KW-1133">Transmembrane helix</keyword>
<dbReference type="Gene3D" id="3.40.50.2300">
    <property type="match status" value="1"/>
</dbReference>
<dbReference type="PANTHER" id="PTHR30505">
    <property type="entry name" value="FRUCTOSE-LIKE PERMEASE"/>
    <property type="match status" value="1"/>
</dbReference>
<dbReference type="Proteomes" id="UP000034407">
    <property type="component" value="Unassembled WGS sequence"/>
</dbReference>
<keyword evidence="17" id="KW-1185">Reference proteome</keyword>
<gene>
    <name evidence="16" type="ORF">VN21_11655</name>
</gene>
<dbReference type="CDD" id="cd05569">
    <property type="entry name" value="PTS_IIB_fructose"/>
    <property type="match status" value="1"/>
</dbReference>
<evidence type="ECO:0000313" key="17">
    <source>
        <dbReference type="Proteomes" id="UP000034407"/>
    </source>
</evidence>
<evidence type="ECO:0000256" key="13">
    <source>
        <dbReference type="SAM" id="Phobius"/>
    </source>
</evidence>
<feature type="domain" description="PTS EIIB type-2" evidence="14">
    <location>
        <begin position="3"/>
        <end position="103"/>
    </location>
</feature>
<dbReference type="InterPro" id="IPR050864">
    <property type="entry name" value="Bacterial_PTS_Sugar_Transport"/>
</dbReference>
<dbReference type="PANTHER" id="PTHR30505:SF0">
    <property type="entry name" value="FRUCTOSE-LIKE PTS SYSTEM EIIBC COMPONENT-RELATED"/>
    <property type="match status" value="1"/>
</dbReference>
<dbReference type="OrthoDB" id="9782569at2"/>
<feature type="transmembrane region" description="Helical" evidence="13">
    <location>
        <begin position="119"/>
        <end position="147"/>
    </location>
</feature>
<dbReference type="AlphaFoldDB" id="A0A0M3DF34"/>
<dbReference type="InterPro" id="IPR006327">
    <property type="entry name" value="PTS_IIC_fruc"/>
</dbReference>
<keyword evidence="11 13" id="KW-0472">Membrane</keyword>
<keyword evidence="9" id="KW-0418">Kinase</keyword>
<dbReference type="GO" id="GO:0005886">
    <property type="term" value="C:plasma membrane"/>
    <property type="evidence" value="ECO:0007669"/>
    <property type="project" value="UniProtKB-SubCell"/>
</dbReference>
<dbReference type="PROSITE" id="PS51099">
    <property type="entry name" value="PTS_EIIB_TYPE_2"/>
    <property type="match status" value="1"/>
</dbReference>
<comment type="caution">
    <text evidence="16">The sequence shown here is derived from an EMBL/GenBank/DDBJ whole genome shotgun (WGS) entry which is preliminary data.</text>
</comment>
<sequence length="457" mass="49222">MGYKIIGISNCPVGVAHTYMVAEALTSEGKDRGHIVKIETQGVLGNEFELTPDDIKEADYVILAIGRGLSDEEMDKFEGKKIIQKDISDVLKNIEAVFDNLEKEAFVYKKEKIKKNINIFKHIMTGVSYTIPLAIAAGLLMSISSIITKGSAPEVDTYAYLLKMVGVIGIELMIPVLGAYIAYSISGKPALAPAFLGSYLVGNEAILGTAANGGFLGAIIVGILVGYFVKFLKDIKLSKDMTPIMSFLIIPLISTLFISTIVFYIIGPFVSKVMFELMYFLNSLSLGSSMLVCVVIAIMLVLDMGGPINKTAYIFALSMAQQGNYIYFGTVAIVIIIPTVSIGIATIIRPDLFNKEELENGKSALTVGLFGITEPAIAYAVNDPKSILTSQIVGASIAAIVGNFMGVKRLAPGANIIDPLLGNVTPFLGFYISVIIGVIVNISLLIFIKNKNKKEII</sequence>
<evidence type="ECO:0000256" key="2">
    <source>
        <dbReference type="ARBA" id="ARBA00022448"/>
    </source>
</evidence>
<comment type="subcellular location">
    <subcellularLocation>
        <location evidence="1">Cell inner membrane</location>
        <topology evidence="1">Multi-pass membrane protein</topology>
    </subcellularLocation>
</comment>
<dbReference type="SUPFAM" id="SSF52794">
    <property type="entry name" value="PTS system IIB component-like"/>
    <property type="match status" value="1"/>
</dbReference>
<evidence type="ECO:0000256" key="10">
    <source>
        <dbReference type="ARBA" id="ARBA00022989"/>
    </source>
</evidence>
<dbReference type="RefSeq" id="WP_046823434.1">
    <property type="nucleotide sequence ID" value="NZ_LBBT01000237.1"/>
</dbReference>